<dbReference type="Proteomes" id="UP000695562">
    <property type="component" value="Unassembled WGS sequence"/>
</dbReference>
<dbReference type="InterPro" id="IPR002108">
    <property type="entry name" value="ADF-H"/>
</dbReference>
<evidence type="ECO:0000256" key="3">
    <source>
        <dbReference type="ARBA" id="ARBA00010055"/>
    </source>
</evidence>
<gene>
    <name evidence="8" type="ORF">CYY_010469</name>
</gene>
<reference evidence="8" key="1">
    <citation type="submission" date="2020-01" db="EMBL/GenBank/DDBJ databases">
        <title>Development of genomics and gene disruption for Polysphondylium violaceum indicates a role for the polyketide synthase stlB in stalk morphogenesis.</title>
        <authorList>
            <person name="Narita B."/>
            <person name="Kawabe Y."/>
            <person name="Kin K."/>
            <person name="Saito T."/>
            <person name="Gibbs R."/>
            <person name="Kuspa A."/>
            <person name="Muzny D."/>
            <person name="Queller D."/>
            <person name="Richards S."/>
            <person name="Strassman J."/>
            <person name="Sucgang R."/>
            <person name="Worley K."/>
            <person name="Schaap P."/>
        </authorList>
    </citation>
    <scope>NUCLEOTIDE SEQUENCE</scope>
    <source>
        <strain evidence="8">QSvi11</strain>
    </source>
</reference>
<dbReference type="GO" id="GO:0071846">
    <property type="term" value="P:actin filament debranching"/>
    <property type="evidence" value="ECO:0007669"/>
    <property type="project" value="InterPro"/>
</dbReference>
<comment type="similarity">
    <text evidence="3 6">Belongs to the actin-binding proteins ADF family. GMF subfamily.</text>
</comment>
<keyword evidence="4" id="KW-0963">Cytoplasm</keyword>
<dbReference type="Gene3D" id="3.40.20.10">
    <property type="entry name" value="Severin"/>
    <property type="match status" value="1"/>
</dbReference>
<dbReference type="SMART" id="SM00102">
    <property type="entry name" value="ADF"/>
    <property type="match status" value="1"/>
</dbReference>
<keyword evidence="5" id="KW-0539">Nucleus</keyword>
<evidence type="ECO:0000259" key="7">
    <source>
        <dbReference type="PROSITE" id="PS51263"/>
    </source>
</evidence>
<accession>A0A8J4PK39</accession>
<dbReference type="GO" id="GO:0030864">
    <property type="term" value="C:cortical actin cytoskeleton"/>
    <property type="evidence" value="ECO:0007669"/>
    <property type="project" value="TreeGrafter"/>
</dbReference>
<dbReference type="PANTHER" id="PTHR11249">
    <property type="entry name" value="GLIAL FACTOR NATURATION FACTOR"/>
    <property type="match status" value="1"/>
</dbReference>
<sequence>MRAPENVAIVFMIERSTFTFKVEEVFENISLEKLTEELSDTSPRYIVYISKYTHPDGRVSYPMVFIYFMPKQINPSIAMIYSTNKVVLVNKLEINKCFDASALETLTTPWLVEKLAFFK</sequence>
<evidence type="ECO:0000256" key="1">
    <source>
        <dbReference type="ARBA" id="ARBA00004123"/>
    </source>
</evidence>
<dbReference type="GO" id="GO:0034316">
    <property type="term" value="P:negative regulation of Arp2/3 complex-mediated actin nucleation"/>
    <property type="evidence" value="ECO:0007669"/>
    <property type="project" value="TreeGrafter"/>
</dbReference>
<dbReference type="AlphaFoldDB" id="A0A8J4PK39"/>
<evidence type="ECO:0000256" key="5">
    <source>
        <dbReference type="ARBA" id="ARBA00023242"/>
    </source>
</evidence>
<evidence type="ECO:0000313" key="8">
    <source>
        <dbReference type="EMBL" id="KAF2068208.1"/>
    </source>
</evidence>
<evidence type="ECO:0000256" key="6">
    <source>
        <dbReference type="PIRNR" id="PIRNR001788"/>
    </source>
</evidence>
<dbReference type="PROSITE" id="PS51263">
    <property type="entry name" value="ADF_H"/>
    <property type="match status" value="1"/>
</dbReference>
<dbReference type="EMBL" id="AJWJ01001133">
    <property type="protein sequence ID" value="KAF2068208.1"/>
    <property type="molecule type" value="Genomic_DNA"/>
</dbReference>
<dbReference type="InterPro" id="IPR011171">
    <property type="entry name" value="GMF"/>
</dbReference>
<comment type="subcellular location">
    <subcellularLocation>
        <location evidence="2">Cytoplasm</location>
    </subcellularLocation>
    <subcellularLocation>
        <location evidence="1">Nucleus</location>
    </subcellularLocation>
</comment>
<dbReference type="SUPFAM" id="SSF55753">
    <property type="entry name" value="Actin depolymerizing proteins"/>
    <property type="match status" value="1"/>
</dbReference>
<dbReference type="PIRSF" id="PIRSF001788">
    <property type="entry name" value="GMF-beta"/>
    <property type="match status" value="1"/>
</dbReference>
<comment type="caution">
    <text evidence="8">The sequence shown here is derived from an EMBL/GenBank/DDBJ whole genome shotgun (WGS) entry which is preliminary data.</text>
</comment>
<proteinExistence type="inferred from homology"/>
<dbReference type="GO" id="GO:0071933">
    <property type="term" value="F:Arp2/3 complex binding"/>
    <property type="evidence" value="ECO:0007669"/>
    <property type="project" value="InterPro"/>
</dbReference>
<evidence type="ECO:0000256" key="4">
    <source>
        <dbReference type="ARBA" id="ARBA00022490"/>
    </source>
</evidence>
<dbReference type="Pfam" id="PF00241">
    <property type="entry name" value="Cofilin_ADF"/>
    <property type="match status" value="1"/>
</dbReference>
<protein>
    <recommendedName>
        <fullName evidence="7">ADF-H domain-containing protein</fullName>
    </recommendedName>
</protein>
<dbReference type="InterPro" id="IPR029006">
    <property type="entry name" value="ADF-H/Gelsolin-like_dom_sf"/>
</dbReference>
<dbReference type="PANTHER" id="PTHR11249:SF2">
    <property type="entry name" value="GLIA MATURATION FACTOR"/>
    <property type="match status" value="1"/>
</dbReference>
<dbReference type="FunFam" id="3.40.20.10:FF:000026">
    <property type="entry name" value="Glia maturation factor"/>
    <property type="match status" value="1"/>
</dbReference>
<keyword evidence="9" id="KW-1185">Reference proteome</keyword>
<evidence type="ECO:0000256" key="2">
    <source>
        <dbReference type="ARBA" id="ARBA00004496"/>
    </source>
</evidence>
<name>A0A8J4PK39_9MYCE</name>
<organism evidence="8 9">
    <name type="scientific">Polysphondylium violaceum</name>
    <dbReference type="NCBI Taxonomy" id="133409"/>
    <lineage>
        <taxon>Eukaryota</taxon>
        <taxon>Amoebozoa</taxon>
        <taxon>Evosea</taxon>
        <taxon>Eumycetozoa</taxon>
        <taxon>Dictyostelia</taxon>
        <taxon>Dictyosteliales</taxon>
        <taxon>Dictyosteliaceae</taxon>
        <taxon>Polysphondylium</taxon>
    </lineage>
</organism>
<dbReference type="OrthoDB" id="3919494at2759"/>
<evidence type="ECO:0000313" key="9">
    <source>
        <dbReference type="Proteomes" id="UP000695562"/>
    </source>
</evidence>
<dbReference type="GO" id="GO:0003779">
    <property type="term" value="F:actin binding"/>
    <property type="evidence" value="ECO:0007669"/>
    <property type="project" value="InterPro"/>
</dbReference>
<dbReference type="GO" id="GO:0005634">
    <property type="term" value="C:nucleus"/>
    <property type="evidence" value="ECO:0007669"/>
    <property type="project" value="UniProtKB-SubCell"/>
</dbReference>
<feature type="domain" description="ADF-H" evidence="7">
    <location>
        <begin position="1"/>
        <end position="116"/>
    </location>
</feature>